<feature type="domain" description="Trimeric autotransporter adhesin YadA-like head" evidence="1">
    <location>
        <begin position="130"/>
        <end position="156"/>
    </location>
</feature>
<dbReference type="STRING" id="1588748.HMPREF3182_00604"/>
<keyword evidence="4" id="KW-1185">Reference proteome</keyword>
<evidence type="ECO:0000313" key="4">
    <source>
        <dbReference type="Proteomes" id="UP000070160"/>
    </source>
</evidence>
<dbReference type="EMBL" id="LSDT01000022">
    <property type="protein sequence ID" value="KXB92152.1"/>
    <property type="molecule type" value="Genomic_DNA"/>
</dbReference>
<name>A0A134CIW7_9FIRM</name>
<dbReference type="Pfam" id="PF13018">
    <property type="entry name" value="ESPR"/>
    <property type="match status" value="1"/>
</dbReference>
<evidence type="ECO:0000313" key="3">
    <source>
        <dbReference type="EMBL" id="KXB92152.1"/>
    </source>
</evidence>
<proteinExistence type="predicted"/>
<gene>
    <name evidence="3" type="ORF">HMPREF3182_00604</name>
</gene>
<comment type="caution">
    <text evidence="3">The sequence shown here is derived from an EMBL/GenBank/DDBJ whole genome shotgun (WGS) entry which is preliminary data.</text>
</comment>
<dbReference type="RefSeq" id="WP_268872457.1">
    <property type="nucleotide sequence ID" value="NZ_KQ960939.1"/>
</dbReference>
<reference evidence="4" key="1">
    <citation type="submission" date="2016-01" db="EMBL/GenBank/DDBJ databases">
        <authorList>
            <person name="Mitreva M."/>
            <person name="Pepin K.H."/>
            <person name="Mihindukulasuriya K.A."/>
            <person name="Fulton R."/>
            <person name="Fronick C."/>
            <person name="O'Laughlin M."/>
            <person name="Miner T."/>
            <person name="Herter B."/>
            <person name="Rosa B.A."/>
            <person name="Cordes M."/>
            <person name="Tomlinson C."/>
            <person name="Wollam A."/>
            <person name="Palsikar V.B."/>
            <person name="Mardis E.R."/>
            <person name="Wilson R.K."/>
        </authorList>
    </citation>
    <scope>NUCLEOTIDE SEQUENCE [LARGE SCALE GENOMIC DNA]</scope>
    <source>
        <strain evidence="4">KA00182</strain>
    </source>
</reference>
<dbReference type="AlphaFoldDB" id="A0A134CIW7"/>
<feature type="domain" description="Trimeric autotransporter adhesin YadA-like head" evidence="1">
    <location>
        <begin position="106"/>
        <end position="128"/>
    </location>
</feature>
<organism evidence="3 4">
    <name type="scientific">Megasphaera hutchinsoni</name>
    <dbReference type="NCBI Taxonomy" id="1588748"/>
    <lineage>
        <taxon>Bacteria</taxon>
        <taxon>Bacillati</taxon>
        <taxon>Bacillota</taxon>
        <taxon>Negativicutes</taxon>
        <taxon>Veillonellales</taxon>
        <taxon>Veillonellaceae</taxon>
        <taxon>Megasphaera</taxon>
    </lineage>
</organism>
<feature type="domain" description="ESPR" evidence="2">
    <location>
        <begin position="1"/>
        <end position="37"/>
    </location>
</feature>
<dbReference type="GO" id="GO:0019867">
    <property type="term" value="C:outer membrane"/>
    <property type="evidence" value="ECO:0007669"/>
    <property type="project" value="InterPro"/>
</dbReference>
<dbReference type="Proteomes" id="UP000070160">
    <property type="component" value="Unassembled WGS sequence"/>
</dbReference>
<dbReference type="SUPFAM" id="SSF101967">
    <property type="entry name" value="Adhesin YadA, collagen-binding domain"/>
    <property type="match status" value="1"/>
</dbReference>
<dbReference type="InterPro" id="IPR024973">
    <property type="entry name" value="ESPR"/>
</dbReference>
<dbReference type="InterPro" id="IPR008640">
    <property type="entry name" value="Adhesin_Head_dom"/>
</dbReference>
<dbReference type="Pfam" id="PF05658">
    <property type="entry name" value="YadA_head"/>
    <property type="match status" value="2"/>
</dbReference>
<feature type="non-terminal residue" evidence="3">
    <location>
        <position position="177"/>
    </location>
</feature>
<dbReference type="InterPro" id="IPR011049">
    <property type="entry name" value="Serralysin-like_metalloprot_C"/>
</dbReference>
<evidence type="ECO:0000259" key="2">
    <source>
        <dbReference type="Pfam" id="PF13018"/>
    </source>
</evidence>
<sequence length="177" mass="18854">MNRIFKTVWSRTKNMYVVVSEIANSCGKSKGRHVIDIKAAFAAVLILTSSVPFGIHAALTPDQQAVYDAVMQQLAQENGKKDIHFFSSNGSDSGINYDNQGARAGYTTAVGPDAMATEENSQAFGYRARAIGHSSIVFGVESTASGARDIAIGYGSHAVGSDNTNTSWNDTIAIGWN</sequence>
<dbReference type="Gene3D" id="2.150.10.10">
    <property type="entry name" value="Serralysin-like metalloprotease, C-terminal"/>
    <property type="match status" value="1"/>
</dbReference>
<accession>A0A134CIW7</accession>
<evidence type="ECO:0000259" key="1">
    <source>
        <dbReference type="Pfam" id="PF05658"/>
    </source>
</evidence>
<protein>
    <submittedName>
        <fullName evidence="3">Hep/Hag repeat protein</fullName>
    </submittedName>
</protein>